<comment type="subcellular location">
    <subcellularLocation>
        <location evidence="2">Cell inner membrane</location>
        <topology evidence="2">Multi-pass membrane protein</topology>
    </subcellularLocation>
    <subcellularLocation>
        <location evidence="1">Cell membrane</location>
        <topology evidence="1">Peripheral membrane protein</topology>
    </subcellularLocation>
</comment>
<feature type="domain" description="ABC transporter" evidence="14">
    <location>
        <begin position="670"/>
        <end position="900"/>
    </location>
</feature>
<accession>A0ABM8GIA3</accession>
<keyword evidence="16" id="KW-1185">Reference proteome</keyword>
<dbReference type="SUPFAM" id="SSF52540">
    <property type="entry name" value="P-loop containing nucleoside triphosphate hydrolases"/>
    <property type="match status" value="2"/>
</dbReference>
<evidence type="ECO:0000313" key="16">
    <source>
        <dbReference type="Proteomes" id="UP001321486"/>
    </source>
</evidence>
<name>A0ABM8GIA3_9MICO</name>
<dbReference type="InterPro" id="IPR017871">
    <property type="entry name" value="ABC_transporter-like_CS"/>
</dbReference>
<dbReference type="Pfam" id="PF02687">
    <property type="entry name" value="FtsX"/>
    <property type="match status" value="1"/>
</dbReference>
<dbReference type="PANTHER" id="PTHR42711:SF19">
    <property type="entry name" value="DOXORUBICIN RESISTANCE ATP-BINDING PROTEIN DRRA"/>
    <property type="match status" value="1"/>
</dbReference>
<keyword evidence="5 13" id="KW-0812">Transmembrane</keyword>
<keyword evidence="3" id="KW-0813">Transport</keyword>
<feature type="region of interest" description="Disordered" evidence="12">
    <location>
        <begin position="198"/>
        <end position="225"/>
    </location>
</feature>
<dbReference type="InterPro" id="IPR003838">
    <property type="entry name" value="ABC3_permease_C"/>
</dbReference>
<evidence type="ECO:0000256" key="9">
    <source>
        <dbReference type="ARBA" id="ARBA00023136"/>
    </source>
</evidence>
<keyword evidence="6" id="KW-0547">Nucleotide-binding</keyword>
<reference evidence="16" key="1">
    <citation type="journal article" date="2019" name="Int. J. Syst. Evol. Microbiol.">
        <title>The Global Catalogue of Microorganisms (GCM) 10K type strain sequencing project: providing services to taxonomists for standard genome sequencing and annotation.</title>
        <authorList>
            <consortium name="The Broad Institute Genomics Platform"/>
            <consortium name="The Broad Institute Genome Sequencing Center for Infectious Disease"/>
            <person name="Wu L."/>
            <person name="Ma J."/>
        </authorList>
    </citation>
    <scope>NUCLEOTIDE SEQUENCE [LARGE SCALE GENOMIC DNA]</scope>
    <source>
        <strain evidence="16">NBRC 108728</strain>
    </source>
</reference>
<dbReference type="PROSITE" id="PS50893">
    <property type="entry name" value="ABC_TRANSPORTER_2"/>
    <property type="match status" value="2"/>
</dbReference>
<gene>
    <name evidence="15" type="ORF">GCM10025867_03370</name>
</gene>
<keyword evidence="8 13" id="KW-1133">Transmembrane helix</keyword>
<keyword evidence="10" id="KW-0046">Antibiotic resistance</keyword>
<feature type="transmembrane region" description="Helical" evidence="13">
    <location>
        <begin position="548"/>
        <end position="569"/>
    </location>
</feature>
<evidence type="ECO:0000256" key="11">
    <source>
        <dbReference type="ARBA" id="ARBA00038388"/>
    </source>
</evidence>
<evidence type="ECO:0000256" key="6">
    <source>
        <dbReference type="ARBA" id="ARBA00022741"/>
    </source>
</evidence>
<evidence type="ECO:0000256" key="7">
    <source>
        <dbReference type="ARBA" id="ARBA00022840"/>
    </source>
</evidence>
<evidence type="ECO:0000256" key="13">
    <source>
        <dbReference type="SAM" id="Phobius"/>
    </source>
</evidence>
<dbReference type="InterPro" id="IPR050763">
    <property type="entry name" value="ABC_transporter_ATP-binding"/>
</dbReference>
<dbReference type="InterPro" id="IPR003439">
    <property type="entry name" value="ABC_transporter-like_ATP-bd"/>
</dbReference>
<evidence type="ECO:0000313" key="15">
    <source>
        <dbReference type="EMBL" id="BDZ48096.1"/>
    </source>
</evidence>
<dbReference type="Pfam" id="PF00005">
    <property type="entry name" value="ABC_tran"/>
    <property type="match status" value="2"/>
</dbReference>
<dbReference type="Proteomes" id="UP001321486">
    <property type="component" value="Chromosome"/>
</dbReference>
<proteinExistence type="inferred from homology"/>
<dbReference type="InterPro" id="IPR027417">
    <property type="entry name" value="P-loop_NTPase"/>
</dbReference>
<dbReference type="CDD" id="cd03255">
    <property type="entry name" value="ABC_MJ0796_LolCDE_FtsE"/>
    <property type="match status" value="1"/>
</dbReference>
<keyword evidence="9 13" id="KW-0472">Membrane</keyword>
<feature type="domain" description="ABC transporter" evidence="14">
    <location>
        <begin position="1"/>
        <end position="212"/>
    </location>
</feature>
<keyword evidence="7" id="KW-0067">ATP-binding</keyword>
<keyword evidence="4" id="KW-1003">Cell membrane</keyword>
<comment type="similarity">
    <text evidence="11">Belongs to the ABC transporter superfamily. Macrolide exporter (TC 3.A.1.122) family.</text>
</comment>
<feature type="region of interest" description="Disordered" evidence="12">
    <location>
        <begin position="589"/>
        <end position="635"/>
    </location>
</feature>
<feature type="compositionally biased region" description="Low complexity" evidence="12">
    <location>
        <begin position="206"/>
        <end position="217"/>
    </location>
</feature>
<evidence type="ECO:0000256" key="4">
    <source>
        <dbReference type="ARBA" id="ARBA00022475"/>
    </source>
</evidence>
<feature type="transmembrane region" description="Helical" evidence="13">
    <location>
        <begin position="502"/>
        <end position="527"/>
    </location>
</feature>
<dbReference type="PROSITE" id="PS00211">
    <property type="entry name" value="ABC_TRANSPORTER_1"/>
    <property type="match status" value="1"/>
</dbReference>
<evidence type="ECO:0000256" key="1">
    <source>
        <dbReference type="ARBA" id="ARBA00004202"/>
    </source>
</evidence>
<evidence type="ECO:0000256" key="3">
    <source>
        <dbReference type="ARBA" id="ARBA00022448"/>
    </source>
</evidence>
<feature type="compositionally biased region" description="Low complexity" evidence="12">
    <location>
        <begin position="591"/>
        <end position="608"/>
    </location>
</feature>
<dbReference type="PANTHER" id="PTHR42711">
    <property type="entry name" value="ABC TRANSPORTER ATP-BINDING PROTEIN"/>
    <property type="match status" value="1"/>
</dbReference>
<protein>
    <recommendedName>
        <fullName evidence="14">ABC transporter domain-containing protein</fullName>
    </recommendedName>
</protein>
<evidence type="ECO:0000256" key="12">
    <source>
        <dbReference type="SAM" id="MobiDB-lite"/>
    </source>
</evidence>
<evidence type="ECO:0000256" key="2">
    <source>
        <dbReference type="ARBA" id="ARBA00004429"/>
    </source>
</evidence>
<evidence type="ECO:0000259" key="14">
    <source>
        <dbReference type="PROSITE" id="PS50893"/>
    </source>
</evidence>
<organism evidence="15 16">
    <name type="scientific">Frondihabitans sucicola</name>
    <dbReference type="NCBI Taxonomy" id="1268041"/>
    <lineage>
        <taxon>Bacteria</taxon>
        <taxon>Bacillati</taxon>
        <taxon>Actinomycetota</taxon>
        <taxon>Actinomycetes</taxon>
        <taxon>Micrococcales</taxon>
        <taxon>Microbacteriaceae</taxon>
        <taxon>Frondihabitans</taxon>
    </lineage>
</organism>
<dbReference type="InterPro" id="IPR003593">
    <property type="entry name" value="AAA+_ATPase"/>
</dbReference>
<evidence type="ECO:0000256" key="5">
    <source>
        <dbReference type="ARBA" id="ARBA00022692"/>
    </source>
</evidence>
<dbReference type="EMBL" id="AP027732">
    <property type="protein sequence ID" value="BDZ48096.1"/>
    <property type="molecule type" value="Genomic_DNA"/>
</dbReference>
<evidence type="ECO:0000256" key="10">
    <source>
        <dbReference type="ARBA" id="ARBA00023251"/>
    </source>
</evidence>
<dbReference type="CDD" id="cd03230">
    <property type="entry name" value="ABC_DR_subfamily_A"/>
    <property type="match status" value="1"/>
</dbReference>
<dbReference type="InterPro" id="IPR017911">
    <property type="entry name" value="MacB-like_ATP-bd"/>
</dbReference>
<dbReference type="Gene3D" id="3.40.50.300">
    <property type="entry name" value="P-loop containing nucleotide triphosphate hydrolases"/>
    <property type="match status" value="2"/>
</dbReference>
<sequence>MPGEFVAIVGPSGAGKSTLLNVIGLLDTATGGTHRLAGVDVRTLREVDRNRARSEQIGFVFQDSHVLLDDSAAVNASLALKIQGLPQPERRRRVGAALGSLGMLHRATERAANLSGGERQRVAIARAMATRPALLLADEPTGALDSENTRRIIDHLLELNRAGVTVLVITHEEEVSRAASRVVRLVDGRLDDGISDAALEPSLSGADTTAPAATAATHGSHDRPARRRLRRFADELLDAVSSHSGRPGRTALLLTAFLLGTGGLVCSLGISQSAAAQVAERLTAASLDEVVVRSGDERTALRSGFYDRRDPASPILAISELEGVREVGYVASVPPSNARLTLLSPLAVKSQPSFLGPVRVADAQYLIAQGAVTSGTTSRALLNNSWSGDVALVGRAAAKDLGVAGSGPGAAVWIGGSPVDVVGTIVDGGRDPLLERAVILSPSVGARLNVEDPHLVVRTEPGFPAPLAEAIPVAASAGNPESVRVETVADLRSLRIGVATDLGTLVAISSWILLALASLSAATAMYLSVQSRAPEIALRRAVGASRLSIWRIFTLEGFVIGTAGALPVARSACAASWWPARHRVGRRRSISPWSRPASGRAPSPASSRRPTRHWSLHDPILQRPSGGEHPEMGARSSGALHRLNRMFDAPPPDPATRLVEDRPLDGVSAVRIRGLFKRFGDKIAVGGIDLDVPAGSFYGLVGPNGAGKTTTLSMATGLLRPDAGQLSILGVDVWPDPLAAKRLVGVLSDGIALFDRLSGEQLVTYHGLLNGMDRETVRARTRDLLELLDLTEAAGKLVVDYSAGMTKKIALATALIHAPRLLVLDEPFESVDPVSAANIRDILHGYVDSGGTVIVSSHAMDLVQRMCDHVAIIAGGRVLAAGTVDEVRAGQDLEDRFVDLVGGRHYSKGPEWLRTS</sequence>
<dbReference type="SMART" id="SM00382">
    <property type="entry name" value="AAA"/>
    <property type="match status" value="2"/>
</dbReference>
<evidence type="ECO:0000256" key="8">
    <source>
        <dbReference type="ARBA" id="ARBA00022989"/>
    </source>
</evidence>